<gene>
    <name evidence="1" type="ORF">ERS852456_00176</name>
</gene>
<evidence type="ECO:0000313" key="2">
    <source>
        <dbReference type="Proteomes" id="UP000095787"/>
    </source>
</evidence>
<name>A0A173XRD1_9FIRM</name>
<proteinExistence type="predicted"/>
<dbReference type="InterPro" id="IPR029071">
    <property type="entry name" value="Ubiquitin-like_domsf"/>
</dbReference>
<dbReference type="AlphaFoldDB" id="A0A173XRD1"/>
<dbReference type="Proteomes" id="UP000095787">
    <property type="component" value="Unassembled WGS sequence"/>
</dbReference>
<protein>
    <submittedName>
        <fullName evidence="1">Uncharacterized small protein</fullName>
    </submittedName>
</protein>
<dbReference type="RefSeq" id="WP_004848269.1">
    <property type="nucleotide sequence ID" value="NZ_AP028249.1"/>
</dbReference>
<accession>A0A173XRD1</accession>
<evidence type="ECO:0000313" key="1">
    <source>
        <dbReference type="EMBL" id="CUN54451.1"/>
    </source>
</evidence>
<organism evidence="1 2">
    <name type="scientific">[Ruminococcus] torques</name>
    <dbReference type="NCBI Taxonomy" id="33039"/>
    <lineage>
        <taxon>Bacteria</taxon>
        <taxon>Bacillati</taxon>
        <taxon>Bacillota</taxon>
        <taxon>Clostridia</taxon>
        <taxon>Lachnospirales</taxon>
        <taxon>Lachnospiraceae</taxon>
        <taxon>Mediterraneibacter</taxon>
    </lineage>
</organism>
<dbReference type="EMBL" id="CYZO01000002">
    <property type="protein sequence ID" value="CUN54451.1"/>
    <property type="molecule type" value="Genomic_DNA"/>
</dbReference>
<dbReference type="GeneID" id="97330411"/>
<sequence>METAIIIFHIHKEHRTVDLEVPLDLTAKELAAALNEAYGLGVDLSDINNCYLKAQNPIMLLKGNRTLKEFGVRNGTIISMAE</sequence>
<dbReference type="Pfam" id="PF08817">
    <property type="entry name" value="YukD"/>
    <property type="match status" value="1"/>
</dbReference>
<dbReference type="InterPro" id="IPR024962">
    <property type="entry name" value="YukD-like"/>
</dbReference>
<reference evidence="1 2" key="1">
    <citation type="submission" date="2015-09" db="EMBL/GenBank/DDBJ databases">
        <authorList>
            <consortium name="Pathogen Informatics"/>
        </authorList>
    </citation>
    <scope>NUCLEOTIDE SEQUENCE [LARGE SCALE GENOMIC DNA]</scope>
    <source>
        <strain evidence="1 2">2789STDY5834841</strain>
    </source>
</reference>
<dbReference type="SUPFAM" id="SSF54236">
    <property type="entry name" value="Ubiquitin-like"/>
    <property type="match status" value="1"/>
</dbReference>